<dbReference type="Proteomes" id="UP000030653">
    <property type="component" value="Unassembled WGS sequence"/>
</dbReference>
<dbReference type="InterPro" id="IPR002889">
    <property type="entry name" value="WSC_carb-bd"/>
</dbReference>
<dbReference type="OrthoDB" id="5985073at2759"/>
<keyword evidence="3 7" id="KW-0732">Signal</keyword>
<feature type="chain" id="PRO_5004067484" evidence="7">
    <location>
        <begin position="19"/>
        <end position="189"/>
    </location>
</feature>
<dbReference type="GO" id="GO:0005886">
    <property type="term" value="C:plasma membrane"/>
    <property type="evidence" value="ECO:0007669"/>
    <property type="project" value="TreeGrafter"/>
</dbReference>
<keyword evidence="4" id="KW-1133">Transmembrane helix</keyword>
<evidence type="ECO:0000256" key="6">
    <source>
        <dbReference type="ARBA" id="ARBA00023180"/>
    </source>
</evidence>
<evidence type="ECO:0000313" key="9">
    <source>
        <dbReference type="EMBL" id="EJT97082.1"/>
    </source>
</evidence>
<dbReference type="PANTHER" id="PTHR24269:SF16">
    <property type="entry name" value="PROTEIN SLG1"/>
    <property type="match status" value="1"/>
</dbReference>
<evidence type="ECO:0000256" key="7">
    <source>
        <dbReference type="SAM" id="SignalP"/>
    </source>
</evidence>
<dbReference type="PROSITE" id="PS51212">
    <property type="entry name" value="WSC"/>
    <property type="match status" value="2"/>
</dbReference>
<evidence type="ECO:0000259" key="8">
    <source>
        <dbReference type="PROSITE" id="PS51212"/>
    </source>
</evidence>
<feature type="domain" description="WSC" evidence="8">
    <location>
        <begin position="73"/>
        <end position="166"/>
    </location>
</feature>
<dbReference type="AlphaFoldDB" id="M5FZY9"/>
<feature type="domain" description="WSC" evidence="8">
    <location>
        <begin position="1"/>
        <end position="62"/>
    </location>
</feature>
<dbReference type="HOGENOM" id="CLU_063916_1_1_1"/>
<keyword evidence="10" id="KW-1185">Reference proteome</keyword>
<dbReference type="GeneID" id="63690631"/>
<sequence>MVLLLIVLVSDPYLLQYAGECYCGKDASVLTKASENDCNMACKGNASEMCGGPARLSVYTQSTTTATTGPAAGWSSVGCFEDSTGTPVLNGADVLTSATMTPLSCTQHCNDMGFIVAGVEYGGECYCGNALSQSYQTPDGECNMPCSGAASEMCGAGNRLSVFIQSSLHKRNVRAHKRGHHPLSHSMWY</sequence>
<reference evidence="9 10" key="1">
    <citation type="journal article" date="2012" name="Science">
        <title>The Paleozoic origin of enzymatic lignin decomposition reconstructed from 31 fungal genomes.</title>
        <authorList>
            <person name="Floudas D."/>
            <person name="Binder M."/>
            <person name="Riley R."/>
            <person name="Barry K."/>
            <person name="Blanchette R.A."/>
            <person name="Henrissat B."/>
            <person name="Martinez A.T."/>
            <person name="Otillar R."/>
            <person name="Spatafora J.W."/>
            <person name="Yadav J.S."/>
            <person name="Aerts A."/>
            <person name="Benoit I."/>
            <person name="Boyd A."/>
            <person name="Carlson A."/>
            <person name="Copeland A."/>
            <person name="Coutinho P.M."/>
            <person name="de Vries R.P."/>
            <person name="Ferreira P."/>
            <person name="Findley K."/>
            <person name="Foster B."/>
            <person name="Gaskell J."/>
            <person name="Glotzer D."/>
            <person name="Gorecki P."/>
            <person name="Heitman J."/>
            <person name="Hesse C."/>
            <person name="Hori C."/>
            <person name="Igarashi K."/>
            <person name="Jurgens J.A."/>
            <person name="Kallen N."/>
            <person name="Kersten P."/>
            <person name="Kohler A."/>
            <person name="Kuees U."/>
            <person name="Kumar T.K.A."/>
            <person name="Kuo A."/>
            <person name="LaButti K."/>
            <person name="Larrondo L.F."/>
            <person name="Lindquist E."/>
            <person name="Ling A."/>
            <person name="Lombard V."/>
            <person name="Lucas S."/>
            <person name="Lundell T."/>
            <person name="Martin R."/>
            <person name="McLaughlin D.J."/>
            <person name="Morgenstern I."/>
            <person name="Morin E."/>
            <person name="Murat C."/>
            <person name="Nagy L.G."/>
            <person name="Nolan M."/>
            <person name="Ohm R.A."/>
            <person name="Patyshakuliyeva A."/>
            <person name="Rokas A."/>
            <person name="Ruiz-Duenas F.J."/>
            <person name="Sabat G."/>
            <person name="Salamov A."/>
            <person name="Samejima M."/>
            <person name="Schmutz J."/>
            <person name="Slot J.C."/>
            <person name="St John F."/>
            <person name="Stenlid J."/>
            <person name="Sun H."/>
            <person name="Sun S."/>
            <person name="Syed K."/>
            <person name="Tsang A."/>
            <person name="Wiebenga A."/>
            <person name="Young D."/>
            <person name="Pisabarro A."/>
            <person name="Eastwood D.C."/>
            <person name="Martin F."/>
            <person name="Cullen D."/>
            <person name="Grigoriev I.V."/>
            <person name="Hibbett D.S."/>
        </authorList>
    </citation>
    <scope>NUCLEOTIDE SEQUENCE [LARGE SCALE GENOMIC DNA]</scope>
    <source>
        <strain evidence="9 10">DJM-731 SS1</strain>
    </source>
</reference>
<evidence type="ECO:0000256" key="2">
    <source>
        <dbReference type="ARBA" id="ARBA00022692"/>
    </source>
</evidence>
<keyword evidence="2" id="KW-0812">Transmembrane</keyword>
<comment type="subcellular location">
    <subcellularLocation>
        <location evidence="1">Membrane</location>
        <topology evidence="1">Single-pass membrane protein</topology>
    </subcellularLocation>
</comment>
<evidence type="ECO:0000256" key="4">
    <source>
        <dbReference type="ARBA" id="ARBA00022989"/>
    </source>
</evidence>
<feature type="signal peptide" evidence="7">
    <location>
        <begin position="1"/>
        <end position="18"/>
    </location>
</feature>
<name>M5FZY9_DACPD</name>
<dbReference type="OMA" id="GAASEMC"/>
<dbReference type="PANTHER" id="PTHR24269">
    <property type="entry name" value="KREMEN PROTEIN"/>
    <property type="match status" value="1"/>
</dbReference>
<dbReference type="RefSeq" id="XP_040623980.1">
    <property type="nucleotide sequence ID" value="XM_040775569.1"/>
</dbReference>
<dbReference type="InterPro" id="IPR051836">
    <property type="entry name" value="Kremen_rcpt"/>
</dbReference>
<dbReference type="EMBL" id="JH795878">
    <property type="protein sequence ID" value="EJT97082.1"/>
    <property type="molecule type" value="Genomic_DNA"/>
</dbReference>
<organism evidence="9 10">
    <name type="scientific">Dacryopinax primogenitus (strain DJM 731)</name>
    <name type="common">Brown rot fungus</name>
    <dbReference type="NCBI Taxonomy" id="1858805"/>
    <lineage>
        <taxon>Eukaryota</taxon>
        <taxon>Fungi</taxon>
        <taxon>Dikarya</taxon>
        <taxon>Basidiomycota</taxon>
        <taxon>Agaricomycotina</taxon>
        <taxon>Dacrymycetes</taxon>
        <taxon>Dacrymycetales</taxon>
        <taxon>Dacrymycetaceae</taxon>
        <taxon>Dacryopinax</taxon>
    </lineage>
</organism>
<keyword evidence="6" id="KW-0325">Glycoprotein</keyword>
<evidence type="ECO:0000256" key="5">
    <source>
        <dbReference type="ARBA" id="ARBA00023136"/>
    </source>
</evidence>
<accession>M5FZY9</accession>
<evidence type="ECO:0000256" key="3">
    <source>
        <dbReference type="ARBA" id="ARBA00022729"/>
    </source>
</evidence>
<protein>
    <submittedName>
        <fullName evidence="9">WSC-domain-containing protein</fullName>
    </submittedName>
</protein>
<dbReference type="Pfam" id="PF01822">
    <property type="entry name" value="WSC"/>
    <property type="match status" value="2"/>
</dbReference>
<evidence type="ECO:0000256" key="1">
    <source>
        <dbReference type="ARBA" id="ARBA00004167"/>
    </source>
</evidence>
<dbReference type="STRING" id="1858805.M5FZY9"/>
<keyword evidence="5" id="KW-0472">Membrane</keyword>
<proteinExistence type="predicted"/>
<dbReference type="SMART" id="SM00321">
    <property type="entry name" value="WSC"/>
    <property type="match status" value="1"/>
</dbReference>
<evidence type="ECO:0000313" key="10">
    <source>
        <dbReference type="Proteomes" id="UP000030653"/>
    </source>
</evidence>
<gene>
    <name evidence="9" type="ORF">DACRYDRAFT_59558</name>
</gene>